<reference evidence="2 3" key="1">
    <citation type="submission" date="2019-03" db="EMBL/GenBank/DDBJ databases">
        <title>An improved genome assembly of the fluke Schistosoma japonicum.</title>
        <authorList>
            <person name="Hu W."/>
            <person name="Luo F."/>
            <person name="Yin M."/>
            <person name="Mo X."/>
            <person name="Sun C."/>
            <person name="Wu Q."/>
            <person name="Zhu B."/>
            <person name="Xiang M."/>
            <person name="Wang J."/>
            <person name="Wang Y."/>
            <person name="Zhang T."/>
            <person name="Xu B."/>
            <person name="Zheng H."/>
            <person name="Feng Z."/>
        </authorList>
    </citation>
    <scope>NUCLEOTIDE SEQUENCE [LARGE SCALE GENOMIC DNA]</scope>
    <source>
        <strain evidence="2">HuSjv2</strain>
        <tissue evidence="2">Worms</tissue>
    </source>
</reference>
<dbReference type="OrthoDB" id="6288933at2759"/>
<evidence type="ECO:0000256" key="1">
    <source>
        <dbReference type="SAM" id="MobiDB-lite"/>
    </source>
</evidence>
<gene>
    <name evidence="2" type="ORF">EWB00_000250</name>
</gene>
<feature type="region of interest" description="Disordered" evidence="1">
    <location>
        <begin position="722"/>
        <end position="745"/>
    </location>
</feature>
<protein>
    <submittedName>
        <fullName evidence="2">Uncharacterized protein</fullName>
    </submittedName>
</protein>
<feature type="compositionally biased region" description="Low complexity" evidence="1">
    <location>
        <begin position="722"/>
        <end position="731"/>
    </location>
</feature>
<feature type="region of interest" description="Disordered" evidence="1">
    <location>
        <begin position="218"/>
        <end position="246"/>
    </location>
</feature>
<evidence type="ECO:0000313" key="3">
    <source>
        <dbReference type="Proteomes" id="UP000311919"/>
    </source>
</evidence>
<comment type="caution">
    <text evidence="2">The sequence shown here is derived from an EMBL/GenBank/DDBJ whole genome shotgun (WGS) entry which is preliminary data.</text>
</comment>
<dbReference type="AlphaFoldDB" id="A0A4Z2DJK4"/>
<keyword evidence="3" id="KW-1185">Reference proteome</keyword>
<sequence length="1144" mass="133807">MTDTDEIVNNHQSSVLLVDVNKQIMPKTLTTYSIFSNPTEEYENRTNLLNQLLGELNLLSQIILDNANNDNNKSTSSLSNYDVHDLCKSILQGLAELHNDEEDEEDICDQEVFISPPQSLNQHKDQLQHTIIMNNTNDNTNHIDTQNANDISAICVPLPNACRVKSPIRLLVFYFEILSELMELKDHENKYSEDNQEDLSSLMDISAGILRLLDVDANPNDDVDNNNNNNNNNNSEGKKHYQSNSENLSTHKTYEISLHALLRLRDAWISAPVVIDMLNTSNGNESNDGVANYSKELHETAKLYLTRIQSALNKQICSFKKLISNEICFTLDKPISSVEESTVGNFEDLCKLVLDSSFTDELESERQLFHSSQCNINDLSEKILQKLSEVPLPITDFVHQSEKLPTSNHLNEYEKKDKVDNIQKLLLHTANDIDNDHKWEQFYKFNQLYLACLTTYLNEMKCFITVNDITQSLQSSVTNDLVQHNATRHSVNYSTMHLSMLNNNNLFNTKWQQEQLENIDKEREILQINFNELSILADFLHIFLLTSSSNHPSVIKSSEQQKLWQELINQMRLTSSRAFKQYTCLGFLKQIIRRPGGLWDLSNFLIELFNRLVDVSQSHKCTELELSQFEFVIHHLSHEIWIELAVINNLINDYFHKTEDIGINDWLEAWIHRLQEMYRLVINRWTEKIQQFHDDVQIRIISDWCDYVTDCIHESEMLQNQFSNSTSSSPHSHQHSEQHQPLDKSSNNEIPFAILWSLLCDSDIIQEKCNIQLETSCLISTRFNKTLHNLKHYLNVYFQKITMLSSIDESESKKSDSNHLSYIPLLLKQLEYSLHSFPDEHRIFSLEITNSTLHFTHPSDKLRVILQNLKHLHNLCERNYLLCNQSLNVLHKLSLSHLNPHDLNAVKEMLRMLTTWSNGYFIICQSVERVIRAGGVVESERYPLRTLTANELRSEAINILKQKQSFIESIQFSLETIRLQMKSLTIKFNEYHFNCQLIKIKTQCQHLFNELKNLYYIILQDDRLKITNHIEIPNNDLNCLVIARINEIMELNELCNHIDQINWIYTWHNLNELNNELMIEQGYFKLWIRYLLQQFNVNLSKIKIDEIFLCQLNQLEQIKYTWLDWIKKVSNNEFIIKLYNCIHI</sequence>
<organism evidence="2 3">
    <name type="scientific">Schistosoma japonicum</name>
    <name type="common">Blood fluke</name>
    <dbReference type="NCBI Taxonomy" id="6182"/>
    <lineage>
        <taxon>Eukaryota</taxon>
        <taxon>Metazoa</taxon>
        <taxon>Spiralia</taxon>
        <taxon>Lophotrochozoa</taxon>
        <taxon>Platyhelminthes</taxon>
        <taxon>Trematoda</taxon>
        <taxon>Digenea</taxon>
        <taxon>Strigeidida</taxon>
        <taxon>Schistosomatoidea</taxon>
        <taxon>Schistosomatidae</taxon>
        <taxon>Schistosoma</taxon>
    </lineage>
</organism>
<proteinExistence type="predicted"/>
<evidence type="ECO:0000313" key="2">
    <source>
        <dbReference type="EMBL" id="TNN16577.1"/>
    </source>
</evidence>
<accession>A0A4Z2DJK4</accession>
<name>A0A4Z2DJK4_SCHJA</name>
<dbReference type="Proteomes" id="UP000311919">
    <property type="component" value="Unassembled WGS sequence"/>
</dbReference>
<feature type="compositionally biased region" description="Low complexity" evidence="1">
    <location>
        <begin position="225"/>
        <end position="234"/>
    </location>
</feature>
<dbReference type="EMBL" id="SKCS01000109">
    <property type="protein sequence ID" value="TNN16577.1"/>
    <property type="molecule type" value="Genomic_DNA"/>
</dbReference>